<proteinExistence type="predicted"/>
<protein>
    <submittedName>
        <fullName evidence="2">Uncharacterized protein</fullName>
    </submittedName>
</protein>
<gene>
    <name evidence="2" type="ORF">KIN20_008790</name>
</gene>
<dbReference type="AlphaFoldDB" id="A0AAD5MQX2"/>
<dbReference type="Proteomes" id="UP001196413">
    <property type="component" value="Unassembled WGS sequence"/>
</dbReference>
<dbReference type="PANTHER" id="PTHR31193">
    <property type="entry name" value="TRANSMEMBRANE PROTEIN C9ORF91"/>
    <property type="match status" value="1"/>
</dbReference>
<feature type="region of interest" description="Disordered" evidence="1">
    <location>
        <begin position="1"/>
        <end position="80"/>
    </location>
</feature>
<name>A0AAD5MQX2_PARTN</name>
<evidence type="ECO:0000313" key="2">
    <source>
        <dbReference type="EMBL" id="KAJ1352456.1"/>
    </source>
</evidence>
<dbReference type="EMBL" id="JAHQIW010001421">
    <property type="protein sequence ID" value="KAJ1352456.1"/>
    <property type="molecule type" value="Genomic_DNA"/>
</dbReference>
<accession>A0AAD5MQX2</accession>
<evidence type="ECO:0000313" key="3">
    <source>
        <dbReference type="Proteomes" id="UP001196413"/>
    </source>
</evidence>
<reference evidence="2" key="1">
    <citation type="submission" date="2021-06" db="EMBL/GenBank/DDBJ databases">
        <title>Parelaphostrongylus tenuis whole genome reference sequence.</title>
        <authorList>
            <person name="Garwood T.J."/>
            <person name="Larsen P.A."/>
            <person name="Fountain-Jones N.M."/>
            <person name="Garbe J.R."/>
            <person name="Macchietto M.G."/>
            <person name="Kania S.A."/>
            <person name="Gerhold R.W."/>
            <person name="Richards J.E."/>
            <person name="Wolf T.M."/>
        </authorList>
    </citation>
    <scope>NUCLEOTIDE SEQUENCE</scope>
    <source>
        <strain evidence="2">MNPRO001-30</strain>
        <tissue evidence="2">Meninges</tissue>
    </source>
</reference>
<dbReference type="PANTHER" id="PTHR31193:SF1">
    <property type="entry name" value="TRANSMEMBRANE PROTEIN 268"/>
    <property type="match status" value="1"/>
</dbReference>
<evidence type="ECO:0000256" key="1">
    <source>
        <dbReference type="SAM" id="MobiDB-lite"/>
    </source>
</evidence>
<dbReference type="InterPro" id="IPR028054">
    <property type="entry name" value="DUF4481"/>
</dbReference>
<organism evidence="2 3">
    <name type="scientific">Parelaphostrongylus tenuis</name>
    <name type="common">Meningeal worm</name>
    <dbReference type="NCBI Taxonomy" id="148309"/>
    <lineage>
        <taxon>Eukaryota</taxon>
        <taxon>Metazoa</taxon>
        <taxon>Ecdysozoa</taxon>
        <taxon>Nematoda</taxon>
        <taxon>Chromadorea</taxon>
        <taxon>Rhabditida</taxon>
        <taxon>Rhabditina</taxon>
        <taxon>Rhabditomorpha</taxon>
        <taxon>Strongyloidea</taxon>
        <taxon>Metastrongylidae</taxon>
        <taxon>Parelaphostrongylus</taxon>
    </lineage>
</organism>
<keyword evidence="3" id="KW-1185">Reference proteome</keyword>
<comment type="caution">
    <text evidence="2">The sequence shown here is derived from an EMBL/GenBank/DDBJ whole genome shotgun (WGS) entry which is preliminary data.</text>
</comment>
<sequence>MDPLSQAENGTGGSPPNWVGFDEFSATSPPIRGVSSSSDRQHRPFSGNADEISNGTSTSMKEEEFELETTERALTTSLPTKEVIADPSTLDQAPVVEASQEFHGKGPVIVTRDMDQLNDIHNHNRTKLVNGKIVATIYPENTMCSWVIPPRYDPYTIPAVLTSECFSMPPESFVTTMELITNDYRFRR</sequence>